<dbReference type="InterPro" id="IPR029058">
    <property type="entry name" value="AB_hydrolase_fold"/>
</dbReference>
<dbReference type="AlphaFoldDB" id="C5C2Q2"/>
<accession>C5C2Q2</accession>
<dbReference type="KEGG" id="bcv:Bcav_1482"/>
<dbReference type="SMART" id="SM00939">
    <property type="entry name" value="PepX_C"/>
    <property type="match status" value="1"/>
</dbReference>
<gene>
    <name evidence="4" type="ordered locus">Bcav_1482</name>
</gene>
<feature type="region of interest" description="Disordered" evidence="2">
    <location>
        <begin position="362"/>
        <end position="398"/>
    </location>
</feature>
<dbReference type="Pfam" id="PF08530">
    <property type="entry name" value="PepX_C"/>
    <property type="match status" value="1"/>
</dbReference>
<dbReference type="SUPFAM" id="SSF53474">
    <property type="entry name" value="alpha/beta-Hydrolases"/>
    <property type="match status" value="1"/>
</dbReference>
<evidence type="ECO:0000259" key="3">
    <source>
        <dbReference type="SMART" id="SM00939"/>
    </source>
</evidence>
<dbReference type="PANTHER" id="PTHR43056">
    <property type="entry name" value="PEPTIDASE S9 PROLYL OLIGOPEPTIDASE"/>
    <property type="match status" value="1"/>
</dbReference>
<dbReference type="Proteomes" id="UP000007962">
    <property type="component" value="Chromosome"/>
</dbReference>
<name>C5C2Q2_BEUC1</name>
<dbReference type="STRING" id="471853.Bcav_1482"/>
<organism evidence="4 5">
    <name type="scientific">Beutenbergia cavernae (strain ATCC BAA-8 / DSM 12333 / CCUG 43141 / JCM 11478 / NBRC 16432 / NCIMB 13614 / HKI 0122)</name>
    <dbReference type="NCBI Taxonomy" id="471853"/>
    <lineage>
        <taxon>Bacteria</taxon>
        <taxon>Bacillati</taxon>
        <taxon>Actinomycetota</taxon>
        <taxon>Actinomycetes</taxon>
        <taxon>Micrococcales</taxon>
        <taxon>Beutenbergiaceae</taxon>
        <taxon>Beutenbergia</taxon>
    </lineage>
</organism>
<dbReference type="HOGENOM" id="CLU_015590_5_1_11"/>
<proteinExistence type="predicted"/>
<evidence type="ECO:0000313" key="4">
    <source>
        <dbReference type="EMBL" id="ACQ79738.1"/>
    </source>
</evidence>
<feature type="compositionally biased region" description="Basic and acidic residues" evidence="2">
    <location>
        <begin position="382"/>
        <end position="398"/>
    </location>
</feature>
<evidence type="ECO:0000256" key="2">
    <source>
        <dbReference type="SAM" id="MobiDB-lite"/>
    </source>
</evidence>
<protein>
    <submittedName>
        <fullName evidence="4">Peptidase S15</fullName>
    </submittedName>
</protein>
<dbReference type="NCBIfam" id="TIGR00976">
    <property type="entry name" value="CocE_NonD"/>
    <property type="match status" value="1"/>
</dbReference>
<reference evidence="4 5" key="1">
    <citation type="journal article" date="2009" name="Stand. Genomic Sci.">
        <title>Complete genome sequence of Beutenbergia cavernae type strain (HKI 0122).</title>
        <authorList>
            <person name="Land M."/>
            <person name="Pukall R."/>
            <person name="Abt B."/>
            <person name="Goker M."/>
            <person name="Rohde M."/>
            <person name="Glavina Del Rio T."/>
            <person name="Tice H."/>
            <person name="Copeland A."/>
            <person name="Cheng J.F."/>
            <person name="Lucas S."/>
            <person name="Chen F."/>
            <person name="Nolan M."/>
            <person name="Bruce D."/>
            <person name="Goodwin L."/>
            <person name="Pitluck S."/>
            <person name="Ivanova N."/>
            <person name="Mavromatis K."/>
            <person name="Ovchinnikova G."/>
            <person name="Pati A."/>
            <person name="Chen A."/>
            <person name="Palaniappan K."/>
            <person name="Hauser L."/>
            <person name="Chang Y.J."/>
            <person name="Jefferies C.C."/>
            <person name="Saunders E."/>
            <person name="Brettin T."/>
            <person name="Detter J.C."/>
            <person name="Han C."/>
            <person name="Chain P."/>
            <person name="Bristow J."/>
            <person name="Eisen J.A."/>
            <person name="Markowitz V."/>
            <person name="Hugenholtz P."/>
            <person name="Kyrpides N.C."/>
            <person name="Klenk H.P."/>
            <person name="Lapidus A."/>
        </authorList>
    </citation>
    <scope>NUCLEOTIDE SEQUENCE [LARGE SCALE GENOMIC DNA]</scope>
    <source>
        <strain evidence="5">ATCC BAA-8 / DSM 12333 / NBRC 16432</strain>
    </source>
</reference>
<keyword evidence="5" id="KW-1185">Reference proteome</keyword>
<feature type="domain" description="Xaa-Pro dipeptidyl-peptidase C-terminal" evidence="3">
    <location>
        <begin position="300"/>
        <end position="510"/>
    </location>
</feature>
<feature type="compositionally biased region" description="Basic and acidic residues" evidence="2">
    <location>
        <begin position="362"/>
        <end position="371"/>
    </location>
</feature>
<dbReference type="EMBL" id="CP001618">
    <property type="protein sequence ID" value="ACQ79738.1"/>
    <property type="molecule type" value="Genomic_DNA"/>
</dbReference>
<dbReference type="InterPro" id="IPR050585">
    <property type="entry name" value="Xaa-Pro_dipeptidyl-ppase/CocE"/>
</dbReference>
<dbReference type="eggNOG" id="COG2936">
    <property type="taxonomic scope" value="Bacteria"/>
</dbReference>
<dbReference type="Gene3D" id="2.60.120.260">
    <property type="entry name" value="Galactose-binding domain-like"/>
    <property type="match status" value="1"/>
</dbReference>
<evidence type="ECO:0000256" key="1">
    <source>
        <dbReference type="ARBA" id="ARBA00022801"/>
    </source>
</evidence>
<dbReference type="PANTHER" id="PTHR43056:SF10">
    <property type="entry name" value="COCE_NOND FAMILY, PUTATIVE (AFU_ORTHOLOGUE AFUA_7G00600)-RELATED"/>
    <property type="match status" value="1"/>
</dbReference>
<dbReference type="GO" id="GO:0008239">
    <property type="term" value="F:dipeptidyl-peptidase activity"/>
    <property type="evidence" value="ECO:0007669"/>
    <property type="project" value="InterPro"/>
</dbReference>
<dbReference type="InterPro" id="IPR000383">
    <property type="entry name" value="Xaa-Pro-like_dom"/>
</dbReference>
<dbReference type="Pfam" id="PF02129">
    <property type="entry name" value="Peptidase_S15"/>
    <property type="match status" value="1"/>
</dbReference>
<dbReference type="Gene3D" id="3.40.50.1820">
    <property type="entry name" value="alpha/beta hydrolase"/>
    <property type="match status" value="1"/>
</dbReference>
<dbReference type="Gene3D" id="1.10.3020.10">
    <property type="entry name" value="alpha-amino acid ester hydrolase ( Helical cap domain)"/>
    <property type="match status" value="1"/>
</dbReference>
<dbReference type="SUPFAM" id="SSF49785">
    <property type="entry name" value="Galactose-binding domain-like"/>
    <property type="match status" value="1"/>
</dbReference>
<sequence>MLVQEQLVRISDGTLLATDVFRAADERPRPVLLVQTPYGRAGLRQGLDPVSLVRSGWAVVLQDIRGRWDSGGSYRPWHHDAADGADVIAWCRDQPWSDGSVVMQGASYDGITAWLAASTLPPGLAAISPVVSSADVYDPMITSGGTLNLGFLANWGLGHVTVGDPGTSAEVAGRAADLLASWERTVERADVVEQIAACFPPAQEWFGIWRGDERRTWVEPLEGTPLQRDGLPAFHLTGWFDTFVEGALRAYSVLRATPAGGAQRLVVGPWAHASVFATSCGDLEFGPRASGWDRFPGEQQEFLRRAAAGQDTGGGATIWVIGAQDWAELDHWPPPTSATSLYADLAGRRTAQWRREPVDSAGRLEWEHDPARPVPTTGGRILHPDPPHGPGPRDRGTLHARDDVAVVTSPALDADLLIMGEPELDLTLTSSTALTDLHVQLVQRTPDGRAVGLVGRAHRLALTPHEPTRVRVGLGTIAALIPAGHEIAVELASSNFPAHDVLPEAGSRRVDVAAGRQLRLTLPLWDGRAGRAAPATP</sequence>
<dbReference type="InterPro" id="IPR013736">
    <property type="entry name" value="Xaa-Pro_dipept_C"/>
</dbReference>
<dbReference type="InterPro" id="IPR005674">
    <property type="entry name" value="CocE/Ser_esterase"/>
</dbReference>
<dbReference type="InterPro" id="IPR008979">
    <property type="entry name" value="Galactose-bd-like_sf"/>
</dbReference>
<keyword evidence="1" id="KW-0378">Hydrolase</keyword>
<evidence type="ECO:0000313" key="5">
    <source>
        <dbReference type="Proteomes" id="UP000007962"/>
    </source>
</evidence>